<protein>
    <submittedName>
        <fullName evidence="1">Uncharacterized protein</fullName>
    </submittedName>
</protein>
<evidence type="ECO:0000313" key="1">
    <source>
        <dbReference type="EMBL" id="QQP54545.1"/>
    </source>
</evidence>
<gene>
    <name evidence="1" type="ORF">FKW44_007406</name>
</gene>
<evidence type="ECO:0000313" key="2">
    <source>
        <dbReference type="Proteomes" id="UP000595437"/>
    </source>
</evidence>
<organism evidence="1 2">
    <name type="scientific">Caligus rogercresseyi</name>
    <name type="common">Sea louse</name>
    <dbReference type="NCBI Taxonomy" id="217165"/>
    <lineage>
        <taxon>Eukaryota</taxon>
        <taxon>Metazoa</taxon>
        <taxon>Ecdysozoa</taxon>
        <taxon>Arthropoda</taxon>
        <taxon>Crustacea</taxon>
        <taxon>Multicrustacea</taxon>
        <taxon>Hexanauplia</taxon>
        <taxon>Copepoda</taxon>
        <taxon>Siphonostomatoida</taxon>
        <taxon>Caligidae</taxon>
        <taxon>Caligus</taxon>
    </lineage>
</organism>
<dbReference type="Proteomes" id="UP000595437">
    <property type="component" value="Chromosome 5"/>
</dbReference>
<dbReference type="AlphaFoldDB" id="A0A7T8QTK1"/>
<keyword evidence="2" id="KW-1185">Reference proteome</keyword>
<proteinExistence type="predicted"/>
<accession>A0A7T8QTK1</accession>
<reference evidence="2" key="1">
    <citation type="submission" date="2021-01" db="EMBL/GenBank/DDBJ databases">
        <title>Caligus Genome Assembly.</title>
        <authorList>
            <person name="Gallardo-Escarate C."/>
        </authorList>
    </citation>
    <scope>NUCLEOTIDE SEQUENCE [LARGE SCALE GENOMIC DNA]</scope>
</reference>
<sequence length="52" mass="5689">MTDSVSKNLHIGEGVAKISIRNMSHCTFSASLIPWKLLIGQLGSPGKYREES</sequence>
<name>A0A7T8QTK1_CALRO</name>
<dbReference type="EMBL" id="CP045894">
    <property type="protein sequence ID" value="QQP54545.1"/>
    <property type="molecule type" value="Genomic_DNA"/>
</dbReference>